<gene>
    <name evidence="1" type="ORF">NDU88_000785</name>
</gene>
<dbReference type="EMBL" id="JANPWB010000013">
    <property type="protein sequence ID" value="KAJ1103359.1"/>
    <property type="molecule type" value="Genomic_DNA"/>
</dbReference>
<organism evidence="1 2">
    <name type="scientific">Pleurodeles waltl</name>
    <name type="common">Iberian ribbed newt</name>
    <dbReference type="NCBI Taxonomy" id="8319"/>
    <lineage>
        <taxon>Eukaryota</taxon>
        <taxon>Metazoa</taxon>
        <taxon>Chordata</taxon>
        <taxon>Craniata</taxon>
        <taxon>Vertebrata</taxon>
        <taxon>Euteleostomi</taxon>
        <taxon>Amphibia</taxon>
        <taxon>Batrachia</taxon>
        <taxon>Caudata</taxon>
        <taxon>Salamandroidea</taxon>
        <taxon>Salamandridae</taxon>
        <taxon>Pleurodelinae</taxon>
        <taxon>Pleurodeles</taxon>
    </lineage>
</organism>
<accession>A0AAV7MJW2</accession>
<sequence length="162" mass="17585">MRSLVPAAKTRIRTVLLPPEYTTAAQDNKGALAEEPDPARRYCGLLRTGPPPGEEGSGLQIARGLWMQSHLEADGQEAAKVGGRPAWMRAAACWFAGCSALCGGPREISPLLGEPLLSLHLPYTLNIKSVNRLKGPFGSFMEEREWRVALEMKPSANQPKPP</sequence>
<name>A0AAV7MJW2_PLEWA</name>
<comment type="caution">
    <text evidence="1">The sequence shown here is derived from an EMBL/GenBank/DDBJ whole genome shotgun (WGS) entry which is preliminary data.</text>
</comment>
<proteinExistence type="predicted"/>
<keyword evidence="2" id="KW-1185">Reference proteome</keyword>
<reference evidence="1" key="1">
    <citation type="journal article" date="2022" name="bioRxiv">
        <title>Sequencing and chromosome-scale assembly of the giantPleurodeles waltlgenome.</title>
        <authorList>
            <person name="Brown T."/>
            <person name="Elewa A."/>
            <person name="Iarovenko S."/>
            <person name="Subramanian E."/>
            <person name="Araus A.J."/>
            <person name="Petzold A."/>
            <person name="Susuki M."/>
            <person name="Suzuki K.-i.T."/>
            <person name="Hayashi T."/>
            <person name="Toyoda A."/>
            <person name="Oliveira C."/>
            <person name="Osipova E."/>
            <person name="Leigh N.D."/>
            <person name="Simon A."/>
            <person name="Yun M.H."/>
        </authorList>
    </citation>
    <scope>NUCLEOTIDE SEQUENCE</scope>
    <source>
        <strain evidence="1">20211129_DDA</strain>
        <tissue evidence="1">Liver</tissue>
    </source>
</reference>
<dbReference type="Proteomes" id="UP001066276">
    <property type="component" value="Chromosome 9"/>
</dbReference>
<evidence type="ECO:0000313" key="2">
    <source>
        <dbReference type="Proteomes" id="UP001066276"/>
    </source>
</evidence>
<protein>
    <submittedName>
        <fullName evidence="1">Uncharacterized protein</fullName>
    </submittedName>
</protein>
<evidence type="ECO:0000313" key="1">
    <source>
        <dbReference type="EMBL" id="KAJ1103359.1"/>
    </source>
</evidence>
<dbReference type="AlphaFoldDB" id="A0AAV7MJW2"/>